<dbReference type="AlphaFoldDB" id="A0A4Y3QTX6"/>
<dbReference type="Proteomes" id="UP000319210">
    <property type="component" value="Unassembled WGS sequence"/>
</dbReference>
<evidence type="ECO:0000313" key="8">
    <source>
        <dbReference type="EMBL" id="GEB48856.1"/>
    </source>
</evidence>
<organism evidence="8 9">
    <name type="scientific">Streptomyces cacaoi</name>
    <dbReference type="NCBI Taxonomy" id="1898"/>
    <lineage>
        <taxon>Bacteria</taxon>
        <taxon>Bacillati</taxon>
        <taxon>Actinomycetota</taxon>
        <taxon>Actinomycetes</taxon>
        <taxon>Kitasatosporales</taxon>
        <taxon>Streptomycetaceae</taxon>
        <taxon>Streptomyces</taxon>
    </lineage>
</organism>
<feature type="domain" description="NlpC/P60" evidence="7">
    <location>
        <begin position="271"/>
        <end position="386"/>
    </location>
</feature>
<keyword evidence="2" id="KW-0645">Protease</keyword>
<keyword evidence="3 8" id="KW-0378">Hydrolase</keyword>
<dbReference type="InterPro" id="IPR006311">
    <property type="entry name" value="TAT_signal"/>
</dbReference>
<dbReference type="GO" id="GO:0008234">
    <property type="term" value="F:cysteine-type peptidase activity"/>
    <property type="evidence" value="ECO:0007669"/>
    <property type="project" value="UniProtKB-KW"/>
</dbReference>
<feature type="chain" id="PRO_5021295357" evidence="6">
    <location>
        <begin position="42"/>
        <end position="386"/>
    </location>
</feature>
<evidence type="ECO:0000313" key="9">
    <source>
        <dbReference type="Proteomes" id="UP000319210"/>
    </source>
</evidence>
<evidence type="ECO:0000256" key="1">
    <source>
        <dbReference type="ARBA" id="ARBA00007074"/>
    </source>
</evidence>
<gene>
    <name evidence="8" type="ORF">SCA03_14070</name>
</gene>
<reference evidence="8 9" key="1">
    <citation type="submission" date="2019-06" db="EMBL/GenBank/DDBJ databases">
        <title>Whole genome shotgun sequence of Streptomyces cacaoi subsp. cacaoi NBRC 12748.</title>
        <authorList>
            <person name="Hosoyama A."/>
            <person name="Uohara A."/>
            <person name="Ohji S."/>
            <person name="Ichikawa N."/>
        </authorList>
    </citation>
    <scope>NUCLEOTIDE SEQUENCE [LARGE SCALE GENOMIC DNA]</scope>
    <source>
        <strain evidence="8 9">NBRC 12748</strain>
    </source>
</reference>
<evidence type="ECO:0000256" key="2">
    <source>
        <dbReference type="ARBA" id="ARBA00022670"/>
    </source>
</evidence>
<proteinExistence type="inferred from homology"/>
<evidence type="ECO:0000256" key="6">
    <source>
        <dbReference type="SAM" id="SignalP"/>
    </source>
</evidence>
<evidence type="ECO:0000259" key="7">
    <source>
        <dbReference type="PROSITE" id="PS51935"/>
    </source>
</evidence>
<dbReference type="InterPro" id="IPR000064">
    <property type="entry name" value="NLP_P60_dom"/>
</dbReference>
<feature type="compositionally biased region" description="Low complexity" evidence="5">
    <location>
        <begin position="175"/>
        <end position="186"/>
    </location>
</feature>
<feature type="region of interest" description="Disordered" evidence="5">
    <location>
        <begin position="149"/>
        <end position="194"/>
    </location>
</feature>
<feature type="compositionally biased region" description="Low complexity" evidence="5">
    <location>
        <begin position="260"/>
        <end position="271"/>
    </location>
</feature>
<dbReference type="PANTHER" id="PTHR47359">
    <property type="entry name" value="PEPTIDOGLYCAN DL-ENDOPEPTIDASE CWLO"/>
    <property type="match status" value="1"/>
</dbReference>
<evidence type="ECO:0000256" key="5">
    <source>
        <dbReference type="SAM" id="MobiDB-lite"/>
    </source>
</evidence>
<dbReference type="InterPro" id="IPR051794">
    <property type="entry name" value="PG_Endopeptidase_C40"/>
</dbReference>
<dbReference type="RefSeq" id="WP_030874638.1">
    <property type="nucleotide sequence ID" value="NZ_BJMM01000004.1"/>
</dbReference>
<dbReference type="Gene3D" id="6.10.250.3150">
    <property type="match status" value="1"/>
</dbReference>
<dbReference type="PANTHER" id="PTHR47359:SF3">
    <property type="entry name" value="NLP_P60 DOMAIN-CONTAINING PROTEIN-RELATED"/>
    <property type="match status" value="1"/>
</dbReference>
<dbReference type="PROSITE" id="PS51935">
    <property type="entry name" value="NLPC_P60"/>
    <property type="match status" value="1"/>
</dbReference>
<comment type="similarity">
    <text evidence="1">Belongs to the peptidase C40 family.</text>
</comment>
<dbReference type="OrthoDB" id="5177647at2"/>
<feature type="compositionally biased region" description="Basic and acidic residues" evidence="5">
    <location>
        <begin position="149"/>
        <end position="172"/>
    </location>
</feature>
<sequence>MASHRKPRSRTPQSALSTRSALGLTTAALASVTLLSQSANAAPARPGDGDKPSLSEVQNRVDSLYRQAGSATQRYNAAKERTDKQRAHVDGLLDQVAHRTDKLNDARRVLGSFAAAQYRTGGISQTATLLLTKDPQTFFRQTHVLDRMTGRQKQAVDDFEKQQKEAARKRSEATSQLKSLSSSQKQLKSDKREIQSKLSEARTLLSQLTAEEKARLAEQERKKRAEARERAKERAEKERREREREDGGGSGGSGGGGDSSPGTPAPGGSQSAKAKKVIAFAKQQLGKPYVWGATGPSSYDCSGLTQDAWKAAGVSLPRTTFDQVKVGTKVAKSQLRPGDLVFFYDDVSHVGIYAGDGQMIHAPKPGANVRYESIDYMPWHSAVRPG</sequence>
<dbReference type="InterPro" id="IPR038765">
    <property type="entry name" value="Papain-like_cys_pep_sf"/>
</dbReference>
<evidence type="ECO:0000256" key="3">
    <source>
        <dbReference type="ARBA" id="ARBA00022801"/>
    </source>
</evidence>
<feature type="signal peptide" evidence="6">
    <location>
        <begin position="1"/>
        <end position="41"/>
    </location>
</feature>
<dbReference type="GO" id="GO:0006508">
    <property type="term" value="P:proteolysis"/>
    <property type="evidence" value="ECO:0007669"/>
    <property type="project" value="UniProtKB-KW"/>
</dbReference>
<feature type="compositionally biased region" description="Gly residues" evidence="5">
    <location>
        <begin position="248"/>
        <end position="259"/>
    </location>
</feature>
<feature type="compositionally biased region" description="Basic and acidic residues" evidence="5">
    <location>
        <begin position="219"/>
        <end position="247"/>
    </location>
</feature>
<dbReference type="EMBL" id="BJMM01000004">
    <property type="protein sequence ID" value="GEB48856.1"/>
    <property type="molecule type" value="Genomic_DNA"/>
</dbReference>
<evidence type="ECO:0000256" key="4">
    <source>
        <dbReference type="ARBA" id="ARBA00022807"/>
    </source>
</evidence>
<keyword evidence="4" id="KW-0788">Thiol protease</keyword>
<dbReference type="SUPFAM" id="SSF54001">
    <property type="entry name" value="Cysteine proteinases"/>
    <property type="match status" value="1"/>
</dbReference>
<protein>
    <submittedName>
        <fullName evidence="8">Glycoside hydrolase</fullName>
    </submittedName>
</protein>
<dbReference type="Pfam" id="PF00877">
    <property type="entry name" value="NLPC_P60"/>
    <property type="match status" value="1"/>
</dbReference>
<dbReference type="Gene3D" id="3.90.1720.10">
    <property type="entry name" value="endopeptidase domain like (from Nostoc punctiforme)"/>
    <property type="match status" value="1"/>
</dbReference>
<accession>A0A4Y3QTX6</accession>
<keyword evidence="6" id="KW-0732">Signal</keyword>
<feature type="region of interest" description="Disordered" evidence="5">
    <location>
        <begin position="219"/>
        <end position="274"/>
    </location>
</feature>
<name>A0A4Y3QTX6_STRCI</name>
<comment type="caution">
    <text evidence="8">The sequence shown here is derived from an EMBL/GenBank/DDBJ whole genome shotgun (WGS) entry which is preliminary data.</text>
</comment>
<dbReference type="PROSITE" id="PS51318">
    <property type="entry name" value="TAT"/>
    <property type="match status" value="1"/>
</dbReference>
<keyword evidence="9" id="KW-1185">Reference proteome</keyword>